<keyword evidence="4 8" id="KW-0808">Transferase</keyword>
<organism evidence="8 9">
    <name type="scientific">Methylobacillus rhizosphaerae</name>
    <dbReference type="NCBI Taxonomy" id="551994"/>
    <lineage>
        <taxon>Bacteria</taxon>
        <taxon>Pseudomonadati</taxon>
        <taxon>Pseudomonadota</taxon>
        <taxon>Betaproteobacteria</taxon>
        <taxon>Nitrosomonadales</taxon>
        <taxon>Methylophilaceae</taxon>
        <taxon>Methylobacillus</taxon>
    </lineage>
</organism>
<dbReference type="AlphaFoldDB" id="A0A238ZAW1"/>
<evidence type="ECO:0000313" key="8">
    <source>
        <dbReference type="EMBL" id="SNR80212.1"/>
    </source>
</evidence>
<gene>
    <name evidence="8" type="ORF">SAMN05192560_1163</name>
</gene>
<dbReference type="PANTHER" id="PTHR11579:SF18">
    <property type="entry name" value="PROTEIN-L-ISOASPARTATE O-METHYLTRANSFERASE"/>
    <property type="match status" value="1"/>
</dbReference>
<protein>
    <recommendedName>
        <fullName evidence="2">Protein-L-isoaspartate O-methyltransferase</fullName>
    </recommendedName>
    <alternativeName>
        <fullName evidence="6">Protein L-isoaspartyl methyltransferase</fullName>
    </alternativeName>
</protein>
<dbReference type="Gene3D" id="3.40.50.150">
    <property type="entry name" value="Vaccinia Virus protein VP39"/>
    <property type="match status" value="1"/>
</dbReference>
<dbReference type="SUPFAM" id="SSF53335">
    <property type="entry name" value="S-adenosyl-L-methionine-dependent methyltransferases"/>
    <property type="match status" value="1"/>
</dbReference>
<dbReference type="EMBL" id="FZOA01000004">
    <property type="protein sequence ID" value="SNR80212.1"/>
    <property type="molecule type" value="Genomic_DNA"/>
</dbReference>
<keyword evidence="9" id="KW-1185">Reference proteome</keyword>
<evidence type="ECO:0000256" key="2">
    <source>
        <dbReference type="ARBA" id="ARBA00013346"/>
    </source>
</evidence>
<accession>A0A238ZAW1</accession>
<evidence type="ECO:0000256" key="5">
    <source>
        <dbReference type="ARBA" id="ARBA00022691"/>
    </source>
</evidence>
<evidence type="ECO:0000259" key="7">
    <source>
        <dbReference type="SMART" id="SM00650"/>
    </source>
</evidence>
<evidence type="ECO:0000313" key="9">
    <source>
        <dbReference type="Proteomes" id="UP000198305"/>
    </source>
</evidence>
<dbReference type="GO" id="GO:0005737">
    <property type="term" value="C:cytoplasm"/>
    <property type="evidence" value="ECO:0007669"/>
    <property type="project" value="TreeGrafter"/>
</dbReference>
<keyword evidence="3 8" id="KW-0489">Methyltransferase</keyword>
<sequence>MHHDVEQARFNMIEQQIRPWEVLDGTVLDLLSRVPREQFVPDQYRGLAFADIEIPIGAGQTMLSPKMEGRILQALAIQPTDKVLEIGTGSGYFTALLASLAHEVHSIEINAELSRQAHEKLVQQGIQNVTLHVGDGVNTWHGNDTYDVIVFTGSLALPPEATQHLRMNGRLFAVIGQPPVMEATLIRRINEESFRQDVIFETCLPPLENAPQPQQFAF</sequence>
<evidence type="ECO:0000256" key="1">
    <source>
        <dbReference type="ARBA" id="ARBA00005369"/>
    </source>
</evidence>
<feature type="domain" description="Ribosomal RNA adenine methylase transferase N-terminal" evidence="7">
    <location>
        <begin position="67"/>
        <end position="197"/>
    </location>
</feature>
<reference evidence="9" key="1">
    <citation type="submission" date="2017-06" db="EMBL/GenBank/DDBJ databases">
        <authorList>
            <person name="Varghese N."/>
            <person name="Submissions S."/>
        </authorList>
    </citation>
    <scope>NUCLEOTIDE SEQUENCE [LARGE SCALE GENOMIC DNA]</scope>
    <source>
        <strain evidence="9">Ca-68</strain>
    </source>
</reference>
<name>A0A238ZAW1_9PROT</name>
<dbReference type="GO" id="GO:0004719">
    <property type="term" value="F:protein-L-isoaspartate (D-aspartate) O-methyltransferase activity"/>
    <property type="evidence" value="ECO:0007669"/>
    <property type="project" value="InterPro"/>
</dbReference>
<evidence type="ECO:0000256" key="4">
    <source>
        <dbReference type="ARBA" id="ARBA00022679"/>
    </source>
</evidence>
<dbReference type="SMART" id="SM00650">
    <property type="entry name" value="rADc"/>
    <property type="match status" value="1"/>
</dbReference>
<dbReference type="InterPro" id="IPR029063">
    <property type="entry name" value="SAM-dependent_MTases_sf"/>
</dbReference>
<dbReference type="Pfam" id="PF01135">
    <property type="entry name" value="PCMT"/>
    <property type="match status" value="1"/>
</dbReference>
<evidence type="ECO:0000256" key="3">
    <source>
        <dbReference type="ARBA" id="ARBA00022603"/>
    </source>
</evidence>
<comment type="similarity">
    <text evidence="1">Belongs to the methyltransferase superfamily. L-isoaspartyl/D-aspartyl protein methyltransferase family.</text>
</comment>
<dbReference type="InterPro" id="IPR000682">
    <property type="entry name" value="PCMT"/>
</dbReference>
<dbReference type="RefSeq" id="WP_179212082.1">
    <property type="nucleotide sequence ID" value="NZ_FZOA01000004.1"/>
</dbReference>
<dbReference type="InterPro" id="IPR020598">
    <property type="entry name" value="rRNA_Ade_methylase_Trfase_N"/>
</dbReference>
<dbReference type="GO" id="GO:0000179">
    <property type="term" value="F:rRNA (adenine-N6,N6-)-dimethyltransferase activity"/>
    <property type="evidence" value="ECO:0007669"/>
    <property type="project" value="InterPro"/>
</dbReference>
<proteinExistence type="inferred from homology"/>
<keyword evidence="5" id="KW-0949">S-adenosyl-L-methionine</keyword>
<dbReference type="CDD" id="cd02440">
    <property type="entry name" value="AdoMet_MTases"/>
    <property type="match status" value="1"/>
</dbReference>
<dbReference type="PANTHER" id="PTHR11579">
    <property type="entry name" value="PROTEIN-L-ISOASPARTATE O-METHYLTRANSFERASE"/>
    <property type="match status" value="1"/>
</dbReference>
<evidence type="ECO:0000256" key="6">
    <source>
        <dbReference type="ARBA" id="ARBA00030757"/>
    </source>
</evidence>
<dbReference type="Proteomes" id="UP000198305">
    <property type="component" value="Unassembled WGS sequence"/>
</dbReference>